<keyword evidence="5" id="KW-1185">Reference proteome</keyword>
<keyword evidence="2" id="KW-0732">Signal</keyword>
<dbReference type="Gene3D" id="3.60.21.10">
    <property type="match status" value="1"/>
</dbReference>
<reference evidence="4 5" key="1">
    <citation type="submission" date="2024-04" db="EMBL/GenBank/DDBJ databases">
        <title>Luteolibacter sp. isolated from soil.</title>
        <authorList>
            <person name="An J."/>
        </authorList>
    </citation>
    <scope>NUCLEOTIDE SEQUENCE [LARGE SCALE GENOMIC DNA]</scope>
    <source>
        <strain evidence="4 5">Y139</strain>
    </source>
</reference>
<name>A0ABU9AQE3_9BACT</name>
<feature type="compositionally biased region" description="Basic and acidic residues" evidence="1">
    <location>
        <begin position="305"/>
        <end position="315"/>
    </location>
</feature>
<gene>
    <name evidence="4" type="ORF">WKV53_04785</name>
</gene>
<dbReference type="EMBL" id="JBBUKT010000001">
    <property type="protein sequence ID" value="MEK7949793.1"/>
    <property type="molecule type" value="Genomic_DNA"/>
</dbReference>
<feature type="signal peptide" evidence="2">
    <location>
        <begin position="1"/>
        <end position="20"/>
    </location>
</feature>
<organism evidence="4 5">
    <name type="scientific">Luteolibacter soli</name>
    <dbReference type="NCBI Taxonomy" id="3135280"/>
    <lineage>
        <taxon>Bacteria</taxon>
        <taxon>Pseudomonadati</taxon>
        <taxon>Verrucomicrobiota</taxon>
        <taxon>Verrucomicrobiia</taxon>
        <taxon>Verrucomicrobiales</taxon>
        <taxon>Verrucomicrobiaceae</taxon>
        <taxon>Luteolibacter</taxon>
    </lineage>
</organism>
<dbReference type="SUPFAM" id="SSF56300">
    <property type="entry name" value="Metallo-dependent phosphatases"/>
    <property type="match status" value="1"/>
</dbReference>
<proteinExistence type="predicted"/>
<evidence type="ECO:0000259" key="3">
    <source>
        <dbReference type="Pfam" id="PF00149"/>
    </source>
</evidence>
<dbReference type="PANTHER" id="PTHR43143:SF1">
    <property type="entry name" value="SERINE_THREONINE-PROTEIN PHOSPHATASE CPPED1"/>
    <property type="match status" value="1"/>
</dbReference>
<evidence type="ECO:0000256" key="1">
    <source>
        <dbReference type="SAM" id="MobiDB-lite"/>
    </source>
</evidence>
<sequence length="328" mass="37113">MNVRCFMVTRRKLLKNSVLAASAFALPLEAAGAGAKKIRIGLITDIHKDLVPDADERLRSFIDLMNKESVDAIMQLGDFCTPKPANQGFLDIFNGFRGPRYHVLGNHDTDGGFRREQTMAFWGMKQRYDSFDLGGYHFIVLDANDRPKDWKGGYPRSIAADQLEWLHKDLENTRLNTFVFLHQSLERPDCITNQEEVRTILEAAKTQDGKRKVAGCFNGHWHIDHSRVINGIPYTHINSASYYYMGGVRNDSVDPELAKKFPILTMSANYDGPLYTVLEIDPAGGTFTIRGMESKWRGKSPQEIAPDRKKEEDAWARPTISAGQWTVS</sequence>
<evidence type="ECO:0000313" key="4">
    <source>
        <dbReference type="EMBL" id="MEK7949793.1"/>
    </source>
</evidence>
<feature type="domain" description="Calcineurin-like phosphoesterase" evidence="3">
    <location>
        <begin position="38"/>
        <end position="223"/>
    </location>
</feature>
<dbReference type="InterPro" id="IPR029052">
    <property type="entry name" value="Metallo-depent_PP-like"/>
</dbReference>
<dbReference type="PANTHER" id="PTHR43143">
    <property type="entry name" value="METALLOPHOSPHOESTERASE, CALCINEURIN SUPERFAMILY"/>
    <property type="match status" value="1"/>
</dbReference>
<accession>A0ABU9AQE3</accession>
<dbReference type="PROSITE" id="PS51318">
    <property type="entry name" value="TAT"/>
    <property type="match status" value="1"/>
</dbReference>
<dbReference type="InterPro" id="IPR004843">
    <property type="entry name" value="Calcineurin-like_PHP"/>
</dbReference>
<comment type="caution">
    <text evidence="4">The sequence shown here is derived from an EMBL/GenBank/DDBJ whole genome shotgun (WGS) entry which is preliminary data.</text>
</comment>
<dbReference type="Pfam" id="PF00149">
    <property type="entry name" value="Metallophos"/>
    <property type="match status" value="1"/>
</dbReference>
<evidence type="ECO:0000313" key="5">
    <source>
        <dbReference type="Proteomes" id="UP001371305"/>
    </source>
</evidence>
<dbReference type="InterPro" id="IPR006311">
    <property type="entry name" value="TAT_signal"/>
</dbReference>
<evidence type="ECO:0000256" key="2">
    <source>
        <dbReference type="SAM" id="SignalP"/>
    </source>
</evidence>
<feature type="region of interest" description="Disordered" evidence="1">
    <location>
        <begin position="295"/>
        <end position="328"/>
    </location>
</feature>
<protein>
    <submittedName>
        <fullName evidence="4">Metallophosphoesterase</fullName>
    </submittedName>
</protein>
<dbReference type="InterPro" id="IPR051918">
    <property type="entry name" value="STPP_CPPED1"/>
</dbReference>
<dbReference type="RefSeq" id="WP_341403210.1">
    <property type="nucleotide sequence ID" value="NZ_JBBUKT010000001.1"/>
</dbReference>
<feature type="chain" id="PRO_5045215883" evidence="2">
    <location>
        <begin position="21"/>
        <end position="328"/>
    </location>
</feature>
<dbReference type="Proteomes" id="UP001371305">
    <property type="component" value="Unassembled WGS sequence"/>
</dbReference>